<organism evidence="1 2">
    <name type="scientific">Vanilla planifolia</name>
    <name type="common">Vanilla</name>
    <dbReference type="NCBI Taxonomy" id="51239"/>
    <lineage>
        <taxon>Eukaryota</taxon>
        <taxon>Viridiplantae</taxon>
        <taxon>Streptophyta</taxon>
        <taxon>Embryophyta</taxon>
        <taxon>Tracheophyta</taxon>
        <taxon>Spermatophyta</taxon>
        <taxon>Magnoliopsida</taxon>
        <taxon>Liliopsida</taxon>
        <taxon>Asparagales</taxon>
        <taxon>Orchidaceae</taxon>
        <taxon>Vanilloideae</taxon>
        <taxon>Vanilleae</taxon>
        <taxon>Vanilla</taxon>
    </lineage>
</organism>
<comment type="caution">
    <text evidence="1">The sequence shown here is derived from an EMBL/GenBank/DDBJ whole genome shotgun (WGS) entry which is preliminary data.</text>
</comment>
<dbReference type="Proteomes" id="UP000639772">
    <property type="component" value="Unassembled WGS sequence"/>
</dbReference>
<dbReference type="AlphaFoldDB" id="A0A835V3M3"/>
<name>A0A835V3M3_VANPL</name>
<dbReference type="EMBL" id="JADCNM010000005">
    <property type="protein sequence ID" value="KAG0482515.1"/>
    <property type="molecule type" value="Genomic_DNA"/>
</dbReference>
<dbReference type="PANTHER" id="PTHR36720">
    <property type="entry name" value="TAF RNA POLYMERASE I SUBUNIT A"/>
    <property type="match status" value="1"/>
</dbReference>
<evidence type="ECO:0000313" key="1">
    <source>
        <dbReference type="EMBL" id="KAG0482515.1"/>
    </source>
</evidence>
<dbReference type="OrthoDB" id="1899337at2759"/>
<accession>A0A835V3M3</accession>
<reference evidence="1 2" key="1">
    <citation type="journal article" date="2020" name="Nat. Food">
        <title>A phased Vanilla planifolia genome enables genetic improvement of flavour and production.</title>
        <authorList>
            <person name="Hasing T."/>
            <person name="Tang H."/>
            <person name="Brym M."/>
            <person name="Khazi F."/>
            <person name="Huang T."/>
            <person name="Chambers A.H."/>
        </authorList>
    </citation>
    <scope>NUCLEOTIDE SEQUENCE [LARGE SCALE GENOMIC DNA]</scope>
    <source>
        <tissue evidence="1">Leaf</tissue>
    </source>
</reference>
<gene>
    <name evidence="1" type="ORF">HPP92_010599</name>
</gene>
<proteinExistence type="predicted"/>
<protein>
    <submittedName>
        <fullName evidence="1">Uncharacterized protein</fullName>
    </submittedName>
</protein>
<dbReference type="PANTHER" id="PTHR36720:SF1">
    <property type="entry name" value="TAF RNA POLYMERASE I SUBUNIT A"/>
    <property type="match status" value="1"/>
</dbReference>
<sequence length="208" mass="23669">MDSNSISSVLVHRLIKPSSENMAKTWQRGTTVARGNARVKSECKTEVGEDDHRTQANSKFEVGGADMEVKTRETKPLSSEDASCARHRLKVGGRVKLPQKHGPATLHLNRRRLSALLDRLVAAHCWRDASAVLSVLFEGNPRSYSPSEDRRNFLVAMELRKRFCREKNYHSLIKATYEIWMGKVSWHKKGRMKVVYLIFYGGIICNLD</sequence>
<evidence type="ECO:0000313" key="2">
    <source>
        <dbReference type="Proteomes" id="UP000639772"/>
    </source>
</evidence>